<dbReference type="PANTHER" id="PTHR43381">
    <property type="entry name" value="TRANSLATION INITIATION FACTOR IF-2-RELATED"/>
    <property type="match status" value="1"/>
</dbReference>
<dbReference type="NCBIfam" id="TIGR00231">
    <property type="entry name" value="small_GTP"/>
    <property type="match status" value="1"/>
</dbReference>
<gene>
    <name evidence="11" type="ORF">PsYK624_113580</name>
</gene>
<dbReference type="Pfam" id="PF11987">
    <property type="entry name" value="IF-2"/>
    <property type="match status" value="1"/>
</dbReference>
<dbReference type="FunFam" id="3.40.50.300:FF:000019">
    <property type="entry name" value="Translation initiation factor IF-2"/>
    <property type="match status" value="1"/>
</dbReference>
<evidence type="ECO:0000259" key="10">
    <source>
        <dbReference type="PROSITE" id="PS51722"/>
    </source>
</evidence>
<dbReference type="PRINTS" id="PR00315">
    <property type="entry name" value="ELONGATNFCT"/>
</dbReference>
<dbReference type="CDD" id="cd03692">
    <property type="entry name" value="mtIF2_IVc"/>
    <property type="match status" value="1"/>
</dbReference>
<feature type="domain" description="Tr-type G" evidence="10">
    <location>
        <begin position="56"/>
        <end position="232"/>
    </location>
</feature>
<protein>
    <recommendedName>
        <fullName evidence="9">Translation initiation factor IF-2, mitochondrial</fullName>
    </recommendedName>
</protein>
<keyword evidence="7" id="KW-0496">Mitochondrion</keyword>
<dbReference type="GO" id="GO:0005525">
    <property type="term" value="F:GTP binding"/>
    <property type="evidence" value="ECO:0007669"/>
    <property type="project" value="UniProtKB-KW"/>
</dbReference>
<dbReference type="Gene3D" id="3.40.50.300">
    <property type="entry name" value="P-loop containing nucleotide triphosphate hydrolases"/>
    <property type="match status" value="1"/>
</dbReference>
<dbReference type="CDD" id="cd01887">
    <property type="entry name" value="IF2_eIF5B"/>
    <property type="match status" value="1"/>
</dbReference>
<reference evidence="11 12" key="1">
    <citation type="submission" date="2021-08" db="EMBL/GenBank/DDBJ databases">
        <title>Draft Genome Sequence of Phanerochaete sordida strain YK-624.</title>
        <authorList>
            <person name="Mori T."/>
            <person name="Dohra H."/>
            <person name="Suzuki T."/>
            <person name="Kawagishi H."/>
            <person name="Hirai H."/>
        </authorList>
    </citation>
    <scope>NUCLEOTIDE SEQUENCE [LARGE SCALE GENOMIC DNA]</scope>
    <source>
        <strain evidence="11 12">YK-624</strain>
    </source>
</reference>
<dbReference type="InterPro" id="IPR005225">
    <property type="entry name" value="Small_GTP-bd"/>
</dbReference>
<evidence type="ECO:0000256" key="7">
    <source>
        <dbReference type="ARBA" id="ARBA00023128"/>
    </source>
</evidence>
<dbReference type="PROSITE" id="PS51722">
    <property type="entry name" value="G_TR_2"/>
    <property type="match status" value="1"/>
</dbReference>
<dbReference type="SUPFAM" id="SSF50447">
    <property type="entry name" value="Translation proteins"/>
    <property type="match status" value="2"/>
</dbReference>
<dbReference type="InterPro" id="IPR023115">
    <property type="entry name" value="TIF_IF2_dom3"/>
</dbReference>
<comment type="similarity">
    <text evidence="2">Belongs to the TRAFAC class translation factor GTPase superfamily. Classic translation factor GTPase family. IF-2 subfamily.</text>
</comment>
<evidence type="ECO:0000256" key="1">
    <source>
        <dbReference type="ARBA" id="ARBA00004173"/>
    </source>
</evidence>
<keyword evidence="5" id="KW-0648">Protein biosynthesis</keyword>
<evidence type="ECO:0000256" key="6">
    <source>
        <dbReference type="ARBA" id="ARBA00022946"/>
    </source>
</evidence>
<evidence type="ECO:0000313" key="12">
    <source>
        <dbReference type="Proteomes" id="UP000703269"/>
    </source>
</evidence>
<dbReference type="OrthoDB" id="361630at2759"/>
<dbReference type="Proteomes" id="UP000703269">
    <property type="component" value="Unassembled WGS sequence"/>
</dbReference>
<dbReference type="PANTHER" id="PTHR43381:SF20">
    <property type="entry name" value="TRANSLATION INITIATION FACTOR IF-2, MITOCHONDRIAL"/>
    <property type="match status" value="1"/>
</dbReference>
<dbReference type="Pfam" id="PF00009">
    <property type="entry name" value="GTP_EFTU"/>
    <property type="match status" value="1"/>
</dbReference>
<dbReference type="FunFam" id="2.40.30.10:FF:000008">
    <property type="entry name" value="Translation initiation factor IF-2"/>
    <property type="match status" value="1"/>
</dbReference>
<dbReference type="Gene3D" id="2.40.30.10">
    <property type="entry name" value="Translation factors"/>
    <property type="match status" value="2"/>
</dbReference>
<dbReference type="InterPro" id="IPR000795">
    <property type="entry name" value="T_Tr_GTP-bd_dom"/>
</dbReference>
<dbReference type="NCBIfam" id="TIGR00487">
    <property type="entry name" value="IF-2"/>
    <property type="match status" value="1"/>
</dbReference>
<sequence length="583" mass="61807">MKRMDMQEQSSYDYMLTAEYASLVALEFNRNPVINDEAAFDIYPPPTAADRDSLPPRPPVVTIMGHVDHGKTTLLDTLRSSSVAKGEAGGITQHIGAFSVPVPNPGGEKRTITFLDTPGHAAFSAMRARGASVTDIVVLVVAADDGIMPQTKEVLELVKKDSNKVGLVVAINKVDKPGVDVSKIETALLAEGVQLETFGGDVPVVHVSGLTGQGLPTLVETISLVAEMQDLRAEQKGPIHGYVLESRVDKGLGPTATVLILRGQLTPGMGLISGLAHGKVRLLKSPAGESLKAVGPGTAALVSGWKELPKAGDEVLTGTDGEIKKALANRARKADLEATIQDAEAINESRRAERELVQSEAAGAPAAPTRATGTEKKELRLIVKGDVSGTVEAVCGAVVGIGNHIAGVKVVAQGVGEVSESDVMRAKAVEGMIVAFSVNIPRPVKAMAASQGVKILESNIIYALMDEVKKNVIDLLPTTTEKRVTGEANVLQIFEIQLKAKQTMKVAGCRVINGVVEKNKKARVVRNGATVFEGSLETLKHLKRDIMEAGKGLECGMAFDGWDDLREGDLIQMYQEIVKPGQL</sequence>
<evidence type="ECO:0000256" key="3">
    <source>
        <dbReference type="ARBA" id="ARBA00022540"/>
    </source>
</evidence>
<dbReference type="GO" id="GO:0005739">
    <property type="term" value="C:mitochondrion"/>
    <property type="evidence" value="ECO:0007669"/>
    <property type="project" value="UniProtKB-SubCell"/>
</dbReference>
<evidence type="ECO:0000256" key="5">
    <source>
        <dbReference type="ARBA" id="ARBA00022917"/>
    </source>
</evidence>
<proteinExistence type="inferred from homology"/>
<name>A0A9P3GHM3_9APHY</name>
<keyword evidence="4" id="KW-0547">Nucleotide-binding</keyword>
<evidence type="ECO:0000313" key="11">
    <source>
        <dbReference type="EMBL" id="GJE95177.1"/>
    </source>
</evidence>
<dbReference type="EMBL" id="BPQB01000046">
    <property type="protein sequence ID" value="GJE95177.1"/>
    <property type="molecule type" value="Genomic_DNA"/>
</dbReference>
<comment type="caution">
    <text evidence="11">The sequence shown here is derived from an EMBL/GenBank/DDBJ whole genome shotgun (WGS) entry which is preliminary data.</text>
</comment>
<dbReference type="InterPro" id="IPR009000">
    <property type="entry name" value="Transl_B-barrel_sf"/>
</dbReference>
<accession>A0A9P3GHM3</accession>
<keyword evidence="3 11" id="KW-0396">Initiation factor</keyword>
<organism evidence="11 12">
    <name type="scientific">Phanerochaete sordida</name>
    <dbReference type="NCBI Taxonomy" id="48140"/>
    <lineage>
        <taxon>Eukaryota</taxon>
        <taxon>Fungi</taxon>
        <taxon>Dikarya</taxon>
        <taxon>Basidiomycota</taxon>
        <taxon>Agaricomycotina</taxon>
        <taxon>Agaricomycetes</taxon>
        <taxon>Polyporales</taxon>
        <taxon>Phanerochaetaceae</taxon>
        <taxon>Phanerochaete</taxon>
    </lineage>
</organism>
<dbReference type="InterPro" id="IPR015760">
    <property type="entry name" value="TIF_IF2"/>
</dbReference>
<dbReference type="InterPro" id="IPR027417">
    <property type="entry name" value="P-loop_NTPase"/>
</dbReference>
<keyword evidence="12" id="KW-1185">Reference proteome</keyword>
<dbReference type="InterPro" id="IPR036925">
    <property type="entry name" value="TIF_IF2_dom3_sf"/>
</dbReference>
<dbReference type="FunFam" id="3.40.50.10050:FF:000001">
    <property type="entry name" value="Translation initiation factor IF-2"/>
    <property type="match status" value="1"/>
</dbReference>
<dbReference type="AlphaFoldDB" id="A0A9P3GHM3"/>
<evidence type="ECO:0000256" key="9">
    <source>
        <dbReference type="ARBA" id="ARBA00044200"/>
    </source>
</evidence>
<dbReference type="GO" id="GO:0003924">
    <property type="term" value="F:GTPase activity"/>
    <property type="evidence" value="ECO:0007669"/>
    <property type="project" value="InterPro"/>
</dbReference>
<dbReference type="Pfam" id="PF22042">
    <property type="entry name" value="EF-G_D2"/>
    <property type="match status" value="1"/>
</dbReference>
<evidence type="ECO:0000256" key="8">
    <source>
        <dbReference type="ARBA" id="ARBA00023134"/>
    </source>
</evidence>
<dbReference type="InterPro" id="IPR000178">
    <property type="entry name" value="TF_IF2_bacterial-like"/>
</dbReference>
<dbReference type="GO" id="GO:0003743">
    <property type="term" value="F:translation initiation factor activity"/>
    <property type="evidence" value="ECO:0007669"/>
    <property type="project" value="UniProtKB-KW"/>
</dbReference>
<dbReference type="Gene3D" id="3.40.50.10050">
    <property type="entry name" value="Translation initiation factor IF- 2, domain 3"/>
    <property type="match status" value="1"/>
</dbReference>
<dbReference type="SUPFAM" id="SSF52156">
    <property type="entry name" value="Initiation factor IF2/eIF5b, domain 3"/>
    <property type="match status" value="1"/>
</dbReference>
<keyword evidence="6" id="KW-0809">Transit peptide</keyword>
<comment type="subcellular location">
    <subcellularLocation>
        <location evidence="1">Mitochondrion</location>
    </subcellularLocation>
</comment>
<dbReference type="SUPFAM" id="SSF52540">
    <property type="entry name" value="P-loop containing nucleoside triphosphate hydrolases"/>
    <property type="match status" value="1"/>
</dbReference>
<evidence type="ECO:0000256" key="2">
    <source>
        <dbReference type="ARBA" id="ARBA00007733"/>
    </source>
</evidence>
<evidence type="ECO:0000256" key="4">
    <source>
        <dbReference type="ARBA" id="ARBA00022741"/>
    </source>
</evidence>
<dbReference type="InterPro" id="IPR053905">
    <property type="entry name" value="EF-G-like_DII"/>
</dbReference>
<keyword evidence="8" id="KW-0342">GTP-binding</keyword>